<feature type="region of interest" description="Disordered" evidence="15">
    <location>
        <begin position="1103"/>
        <end position="1124"/>
    </location>
</feature>
<dbReference type="GO" id="GO:0031297">
    <property type="term" value="P:replication fork processing"/>
    <property type="evidence" value="ECO:0007669"/>
    <property type="project" value="TreeGrafter"/>
</dbReference>
<keyword evidence="9" id="KW-0862">Zinc</keyword>
<reference evidence="17 18" key="1">
    <citation type="submission" date="2019-09" db="EMBL/GenBank/DDBJ databases">
        <title>Bird 10,000 Genomes (B10K) Project - Family phase.</title>
        <authorList>
            <person name="Zhang G."/>
        </authorList>
    </citation>
    <scope>NUCLEOTIDE SEQUENCE [LARGE SCALE GENOMIC DNA]</scope>
    <source>
        <strain evidence="17">B10K-DU-001-62</strain>
        <tissue evidence="17">Muscle</tissue>
    </source>
</reference>
<keyword evidence="4" id="KW-0479">Metal-binding</keyword>
<dbReference type="InterPro" id="IPR013083">
    <property type="entry name" value="Znf_RING/FYVE/PHD"/>
</dbReference>
<keyword evidence="6" id="KW-0227">DNA damage</keyword>
<evidence type="ECO:0000256" key="6">
    <source>
        <dbReference type="ARBA" id="ARBA00022763"/>
    </source>
</evidence>
<evidence type="ECO:0000256" key="10">
    <source>
        <dbReference type="ARBA" id="ARBA00022840"/>
    </source>
</evidence>
<dbReference type="FunFam" id="3.30.40.10:FF:000091">
    <property type="entry name" value="transcriptional regulator ATRX isoform X1"/>
    <property type="match status" value="1"/>
</dbReference>
<organism evidence="17 18">
    <name type="scientific">Galbula dea</name>
    <dbReference type="NCBI Taxonomy" id="1109041"/>
    <lineage>
        <taxon>Eukaryota</taxon>
        <taxon>Metazoa</taxon>
        <taxon>Chordata</taxon>
        <taxon>Craniata</taxon>
        <taxon>Vertebrata</taxon>
        <taxon>Euteleostomi</taxon>
        <taxon>Archelosauria</taxon>
        <taxon>Archosauria</taxon>
        <taxon>Dinosauria</taxon>
        <taxon>Saurischia</taxon>
        <taxon>Theropoda</taxon>
        <taxon>Coelurosauria</taxon>
        <taxon>Aves</taxon>
        <taxon>Neognathae</taxon>
        <taxon>Neoaves</taxon>
        <taxon>Telluraves</taxon>
        <taxon>Coraciimorphae</taxon>
        <taxon>Piciformes</taxon>
        <taxon>Galbulidae</taxon>
        <taxon>Galbula</taxon>
    </lineage>
</organism>
<dbReference type="InterPro" id="IPR052131">
    <property type="entry name" value="ATRX_domain-containing"/>
</dbReference>
<dbReference type="Proteomes" id="UP000566440">
    <property type="component" value="Unassembled WGS sequence"/>
</dbReference>
<comment type="similarity">
    <text evidence="2">Belongs to the SNF2/RAD54 helicase family.</text>
</comment>
<dbReference type="PROSITE" id="PS51533">
    <property type="entry name" value="ADD"/>
    <property type="match status" value="1"/>
</dbReference>
<evidence type="ECO:0000259" key="16">
    <source>
        <dbReference type="PROSITE" id="PS51533"/>
    </source>
</evidence>
<feature type="compositionally biased region" description="Basic and acidic residues" evidence="15">
    <location>
        <begin position="805"/>
        <end position="836"/>
    </location>
</feature>
<feature type="compositionally biased region" description="Basic residues" evidence="15">
    <location>
        <begin position="927"/>
        <end position="938"/>
    </location>
</feature>
<evidence type="ECO:0000256" key="15">
    <source>
        <dbReference type="SAM" id="MobiDB-lite"/>
    </source>
</evidence>
<evidence type="ECO:0000256" key="5">
    <source>
        <dbReference type="ARBA" id="ARBA00022741"/>
    </source>
</evidence>
<dbReference type="GO" id="GO:0016787">
    <property type="term" value="F:hydrolase activity"/>
    <property type="evidence" value="ECO:0007669"/>
    <property type="project" value="UniProtKB-KW"/>
</dbReference>
<feature type="compositionally biased region" description="Basic residues" evidence="15">
    <location>
        <begin position="524"/>
        <end position="538"/>
    </location>
</feature>
<feature type="compositionally biased region" description="Polar residues" evidence="15">
    <location>
        <begin position="376"/>
        <end position="406"/>
    </location>
</feature>
<comment type="caution">
    <text evidence="17">The sequence shown here is derived from an EMBL/GenBank/DDBJ whole genome shotgun (WGS) entry which is preliminary data.</text>
</comment>
<dbReference type="GO" id="GO:0031490">
    <property type="term" value="F:chromatin DNA binding"/>
    <property type="evidence" value="ECO:0007669"/>
    <property type="project" value="TreeGrafter"/>
</dbReference>
<proteinExistence type="inferred from homology"/>
<dbReference type="PANTHER" id="PTHR46357:SF1">
    <property type="entry name" value="TRANSCRIPTIONAL REGULATOR ATRX"/>
    <property type="match status" value="1"/>
</dbReference>
<evidence type="ECO:0000256" key="3">
    <source>
        <dbReference type="ARBA" id="ARBA00012551"/>
    </source>
</evidence>
<keyword evidence="12" id="KW-0234">DNA repair</keyword>
<dbReference type="GO" id="GO:0005721">
    <property type="term" value="C:pericentric heterochromatin"/>
    <property type="evidence" value="ECO:0007669"/>
    <property type="project" value="TreeGrafter"/>
</dbReference>
<feature type="compositionally biased region" description="Low complexity" evidence="15">
    <location>
        <begin position="584"/>
        <end position="600"/>
    </location>
</feature>
<dbReference type="InterPro" id="IPR041430">
    <property type="entry name" value="ADD_ATRX"/>
</dbReference>
<gene>
    <name evidence="17" type="primary">Atrx_1</name>
    <name evidence="17" type="ORF">GALDEA_R16087</name>
</gene>
<evidence type="ECO:0000313" key="17">
    <source>
        <dbReference type="EMBL" id="NXI37531.1"/>
    </source>
</evidence>
<feature type="compositionally biased region" description="Basic residues" evidence="15">
    <location>
        <begin position="972"/>
        <end position="983"/>
    </location>
</feature>
<dbReference type="GO" id="GO:0003678">
    <property type="term" value="F:DNA helicase activity"/>
    <property type="evidence" value="ECO:0007669"/>
    <property type="project" value="UniProtKB-EC"/>
</dbReference>
<evidence type="ECO:0000256" key="13">
    <source>
        <dbReference type="ARBA" id="ARBA00023242"/>
    </source>
</evidence>
<comment type="catalytic activity">
    <reaction evidence="14">
        <text>ATP + H2O = ADP + phosphate + H(+)</text>
        <dbReference type="Rhea" id="RHEA:13065"/>
        <dbReference type="ChEBI" id="CHEBI:15377"/>
        <dbReference type="ChEBI" id="CHEBI:15378"/>
        <dbReference type="ChEBI" id="CHEBI:30616"/>
        <dbReference type="ChEBI" id="CHEBI:43474"/>
        <dbReference type="ChEBI" id="CHEBI:456216"/>
        <dbReference type="EC" id="3.6.4.12"/>
    </reaction>
</comment>
<dbReference type="OrthoDB" id="2020972at2759"/>
<dbReference type="InterPro" id="IPR025766">
    <property type="entry name" value="ADD"/>
</dbReference>
<dbReference type="CDD" id="cd11726">
    <property type="entry name" value="ADDz_ATRX"/>
    <property type="match status" value="1"/>
</dbReference>
<feature type="region of interest" description="Disordered" evidence="15">
    <location>
        <begin position="673"/>
        <end position="1061"/>
    </location>
</feature>
<keyword evidence="5" id="KW-0547">Nucleotide-binding</keyword>
<evidence type="ECO:0000256" key="7">
    <source>
        <dbReference type="ARBA" id="ARBA00022771"/>
    </source>
</evidence>
<evidence type="ECO:0000256" key="14">
    <source>
        <dbReference type="ARBA" id="ARBA00047995"/>
    </source>
</evidence>
<feature type="region of interest" description="Disordered" evidence="15">
    <location>
        <begin position="265"/>
        <end position="659"/>
    </location>
</feature>
<accession>A0A7K9SQ11</accession>
<comment type="subcellular location">
    <subcellularLocation>
        <location evidence="1">Nucleus</location>
    </subcellularLocation>
</comment>
<evidence type="ECO:0000256" key="11">
    <source>
        <dbReference type="ARBA" id="ARBA00023125"/>
    </source>
</evidence>
<dbReference type="EMBL" id="VWZX01002701">
    <property type="protein sequence ID" value="NXI37531.1"/>
    <property type="molecule type" value="Genomic_DNA"/>
</dbReference>
<dbReference type="SUPFAM" id="SSF57903">
    <property type="entry name" value="FYVE/PHD zinc finger"/>
    <property type="match status" value="1"/>
</dbReference>
<feature type="compositionally biased region" description="Acidic residues" evidence="15">
    <location>
        <begin position="1046"/>
        <end position="1057"/>
    </location>
</feature>
<sequence>EEGLHGIVSCTACGQQVNHFQKDSIYRHPTLKVLICKTCYKYYMSDDISRDSDGMDEQCRWCAEGGNLICCDFCHNAFCKKCILRNLGRKELSTILDENNQWHCYICHPEPLLDLVTACDSVFENLEQLLQQNKKKIRVETEKSKIYDHTVKFSPKRNNSSCNGEEKKLDDSYSGSLTYSYKALIVPKDLLKKTKKLVETTANLNSSFVSFLKNAAENVDISPTVQLCQLKAFKSVLSDMKKTHLALEEGLNLEIQALNVKIKDKNTKDKKPDVRAEKNEVKKEEGKEQAAVKEDSAVKTQRKVVSERPDGEPMDQSVPAAEQADTKRASGEDKKSGRNEEPQYEPNSTEALDMDIVSIPSSVPEDIFETLESAMEIQNTSDEQDNANTGTEHETLNSNAKSSTPVKDTKGGAKFKSSAKGTKELVVKLTPVSLSESTVKAEDQDSNLQKGSKDVPKAENCDTATENHDAGSEPPTENETVSLAEESDLRRSPRVKTTPLRRQADISPLTSNSEEDSNDTANEKRKRKSSKQPRRKNDKRNSSESAVDGPSPNKLSKSKKPYALDNSSDSDEMPAVLKEVAMMSRSSSDIDSNSEAAANDQAADSVKNQPAKDENGKRKRKSSSSGSDLDAKRGKSAKNSAAAKKKRQNYSDSSNYDSELEKEIQILSKIEAAKKAKKKYSRKEESYDSSEEEQRKKVSSKRKTNSKKRREKSSEDDNAEKSSLEKETNDSSKDKKLGKGSAAKERTNRDSKEKTAKGKQDESSDAEKALLEKEESSPKGAKLTEAKKSKDLKKKKAEEDSSSESTEKSAKKEQRFDSPKDRLKNKKGSESKAKKSEKLKKKSYKKEDDSSSDVEKSSLEKGSSNSSENDKTKTEPVHREKKRRNLRERVSQRVQLDLSSDAEKSPLKEESSSEDAAQSKKQTGSKEKKKPGHKKKIPKKEQNDSLSSSDEESYEDNKKKIKRGSVKESKKSNLKKKVSKKKVVVTSSSSSDKEENENDEQNSTGDGSSDEQKIMPVTENLMLSAGTGFCQSSGDEGETKSRAVPMEEEEDDDDDDPENRYDTIHKDLKQIITHPRRGRKAAQRKSKQVVKTTAACLVKTRSRASCKFEQGAREQRPKPRNAKK</sequence>
<feature type="compositionally biased region" description="Basic and acidic residues" evidence="15">
    <location>
        <begin position="451"/>
        <end position="471"/>
    </location>
</feature>
<dbReference type="GO" id="GO:0006338">
    <property type="term" value="P:chromatin remodeling"/>
    <property type="evidence" value="ECO:0007669"/>
    <property type="project" value="TreeGrafter"/>
</dbReference>
<feature type="compositionally biased region" description="Basic residues" evidence="15">
    <location>
        <begin position="697"/>
        <end position="711"/>
    </location>
</feature>
<evidence type="ECO:0000256" key="2">
    <source>
        <dbReference type="ARBA" id="ARBA00007025"/>
    </source>
</evidence>
<feature type="non-terminal residue" evidence="17">
    <location>
        <position position="1"/>
    </location>
</feature>
<dbReference type="GO" id="GO:0005524">
    <property type="term" value="F:ATP binding"/>
    <property type="evidence" value="ECO:0007669"/>
    <property type="project" value="UniProtKB-KW"/>
</dbReference>
<keyword evidence="8" id="KW-0378">Hydrolase</keyword>
<name>A0A7K9SQ11_9PICI</name>
<dbReference type="GO" id="GO:0008270">
    <property type="term" value="F:zinc ion binding"/>
    <property type="evidence" value="ECO:0007669"/>
    <property type="project" value="UniProtKB-KW"/>
</dbReference>
<dbReference type="EC" id="3.6.4.12" evidence="3"/>
<evidence type="ECO:0000256" key="1">
    <source>
        <dbReference type="ARBA" id="ARBA00004123"/>
    </source>
</evidence>
<keyword evidence="11" id="KW-0238">DNA-binding</keyword>
<dbReference type="GO" id="GO:0010468">
    <property type="term" value="P:regulation of gene expression"/>
    <property type="evidence" value="ECO:0007669"/>
    <property type="project" value="UniProtKB-ARBA"/>
</dbReference>
<feature type="compositionally biased region" description="Basic and acidic residues" evidence="15">
    <location>
        <begin position="265"/>
        <end position="297"/>
    </location>
</feature>
<evidence type="ECO:0000256" key="8">
    <source>
        <dbReference type="ARBA" id="ARBA00022801"/>
    </source>
</evidence>
<feature type="compositionally biased region" description="Basic and acidic residues" evidence="15">
    <location>
        <begin position="324"/>
        <end position="341"/>
    </location>
</feature>
<evidence type="ECO:0000256" key="4">
    <source>
        <dbReference type="ARBA" id="ARBA00022723"/>
    </source>
</evidence>
<feature type="domain" description="PHD-type" evidence="16">
    <location>
        <begin position="1"/>
        <end position="135"/>
    </location>
</feature>
<protein>
    <recommendedName>
        <fullName evidence="3">DNA helicase</fullName>
        <ecNumber evidence="3">3.6.4.12</ecNumber>
    </recommendedName>
</protein>
<keyword evidence="10" id="KW-0067">ATP-binding</keyword>
<feature type="compositionally biased region" description="Basic and acidic residues" evidence="15">
    <location>
        <begin position="682"/>
        <end position="696"/>
    </location>
</feature>
<feature type="non-terminal residue" evidence="17">
    <location>
        <position position="1124"/>
    </location>
</feature>
<dbReference type="Gene3D" id="3.30.40.10">
    <property type="entry name" value="Zinc/RING finger domain, C3HC4 (zinc finger)"/>
    <property type="match status" value="1"/>
</dbReference>
<feature type="compositionally biased region" description="Basic and acidic residues" evidence="15">
    <location>
        <begin position="712"/>
        <end position="789"/>
    </location>
</feature>
<evidence type="ECO:0000313" key="18">
    <source>
        <dbReference type="Proteomes" id="UP000566440"/>
    </source>
</evidence>
<feature type="compositionally biased region" description="Basic and acidic residues" evidence="15">
    <location>
        <begin position="845"/>
        <end position="859"/>
    </location>
</feature>
<dbReference type="GO" id="GO:0006281">
    <property type="term" value="P:DNA repair"/>
    <property type="evidence" value="ECO:0007669"/>
    <property type="project" value="UniProtKB-KW"/>
</dbReference>
<dbReference type="GO" id="GO:0005634">
    <property type="term" value="C:nucleus"/>
    <property type="evidence" value="ECO:0007669"/>
    <property type="project" value="UniProtKB-SubCell"/>
</dbReference>
<keyword evidence="7" id="KW-0863">Zinc-finger</keyword>
<dbReference type="Pfam" id="PF17981">
    <property type="entry name" value="ADD_ATRX"/>
    <property type="match status" value="1"/>
</dbReference>
<dbReference type="PANTHER" id="PTHR46357">
    <property type="entry name" value="TRANSCRIPTIONAL REGULATOR ATRX"/>
    <property type="match status" value="1"/>
</dbReference>
<evidence type="ECO:0000256" key="9">
    <source>
        <dbReference type="ARBA" id="ARBA00022833"/>
    </source>
</evidence>
<feature type="compositionally biased region" description="Basic and acidic residues" evidence="15">
    <location>
        <begin position="868"/>
        <end position="878"/>
    </location>
</feature>
<keyword evidence="13" id="KW-0539">Nucleus</keyword>
<dbReference type="AlphaFoldDB" id="A0A7K9SQ11"/>
<keyword evidence="18" id="KW-1185">Reference proteome</keyword>
<feature type="compositionally biased region" description="Basic and acidic residues" evidence="15">
    <location>
        <begin position="901"/>
        <end position="911"/>
    </location>
</feature>
<dbReference type="InterPro" id="IPR011011">
    <property type="entry name" value="Znf_FYVE_PHD"/>
</dbReference>
<evidence type="ECO:0000256" key="12">
    <source>
        <dbReference type="ARBA" id="ARBA00023204"/>
    </source>
</evidence>